<protein>
    <submittedName>
        <fullName evidence="1">Extracellular solute-binding protein</fullName>
    </submittedName>
</protein>
<evidence type="ECO:0000313" key="2">
    <source>
        <dbReference type="Proteomes" id="UP000186218"/>
    </source>
</evidence>
<dbReference type="STRING" id="1344003.SAMN05445060_3441"/>
<dbReference type="EMBL" id="FTNT01000011">
    <property type="protein sequence ID" value="SIS19165.1"/>
    <property type="molecule type" value="Genomic_DNA"/>
</dbReference>
<accession>A0A1N7H2V2</accession>
<keyword evidence="2" id="KW-1185">Reference proteome</keyword>
<evidence type="ECO:0000313" key="1">
    <source>
        <dbReference type="EMBL" id="SIS19165.1"/>
    </source>
</evidence>
<reference evidence="1 2" key="1">
    <citation type="submission" date="2017-01" db="EMBL/GenBank/DDBJ databases">
        <authorList>
            <person name="Mah S.A."/>
            <person name="Swanson W.J."/>
            <person name="Moy G.W."/>
            <person name="Vacquier V.D."/>
        </authorList>
    </citation>
    <scope>NUCLEOTIDE SEQUENCE [LARGE SCALE GENOMIC DNA]</scope>
    <source>
        <strain evidence="1 2">CPCC 203464</strain>
    </source>
</reference>
<dbReference type="RefSeq" id="WP_083710203.1">
    <property type="nucleotide sequence ID" value="NZ_FTNT01000011.1"/>
</dbReference>
<name>A0A1N7H2V2_9NOCA</name>
<gene>
    <name evidence="1" type="ORF">SAMN05445060_3441</name>
</gene>
<dbReference type="Pfam" id="PF13531">
    <property type="entry name" value="SBP_bac_11"/>
    <property type="match status" value="1"/>
</dbReference>
<proteinExistence type="predicted"/>
<organism evidence="1 2">
    <name type="scientific">Williamsia sterculiae</name>
    <dbReference type="NCBI Taxonomy" id="1344003"/>
    <lineage>
        <taxon>Bacteria</taxon>
        <taxon>Bacillati</taxon>
        <taxon>Actinomycetota</taxon>
        <taxon>Actinomycetes</taxon>
        <taxon>Mycobacteriales</taxon>
        <taxon>Nocardiaceae</taxon>
        <taxon>Williamsia</taxon>
    </lineage>
</organism>
<sequence length="388" mass="39207">MGKHRSSGTARRGVSRGLLVAIVAVVVLVVAGVLWAQLGDRITDQGNADADRCVKGPQTVSVAVAPALADPLSSIATTYNATAPKARDHCITVEVRPTDPKVTLDALAGNWDQASMGSFPAAWIPPSSLWSAQLASTRAGVVAGSPESLTTSPVVLAVSREFASTAGSKVAWLDLPTLQTRDNALDALGLRGWGSLRMAVPGGPESDAGLLAAQAVAAAVSRSTTGPLSGADVGSPRVTTTLRDLVRRAPAAPNGTISGAVKAIGSGTPASGAVHAVATTEQGLYALTRADPALDVAEILPSGATPIADYPVVTLTGSHVDATAGDAVTDFVTFLRRAEQQKTLASDGFRAAAPLPQSTAAVTFPAVDTPLAAPEAAAAAALTRIVDR</sequence>
<dbReference type="SUPFAM" id="SSF53850">
    <property type="entry name" value="Periplasmic binding protein-like II"/>
    <property type="match status" value="1"/>
</dbReference>
<dbReference type="Proteomes" id="UP000186218">
    <property type="component" value="Unassembled WGS sequence"/>
</dbReference>
<dbReference type="AlphaFoldDB" id="A0A1N7H2V2"/>
<dbReference type="OrthoDB" id="5171781at2"/>